<evidence type="ECO:0000313" key="3">
    <source>
        <dbReference type="EMBL" id="SJZ74479.1"/>
    </source>
</evidence>
<keyword evidence="4" id="KW-1185">Reference proteome</keyword>
<dbReference type="InterPro" id="IPR029033">
    <property type="entry name" value="His_PPase_superfam"/>
</dbReference>
<dbReference type="Gene3D" id="3.40.50.1240">
    <property type="entry name" value="Phosphoglycerate mutase-like"/>
    <property type="match status" value="1"/>
</dbReference>
<feature type="active site" description="Tele-phosphohistidine intermediate" evidence="1">
    <location>
        <position position="10"/>
    </location>
</feature>
<proteinExistence type="predicted"/>
<sequence length="195" mass="21615">MVTRIAIIRHGSTSWNKAGRLQGYSDIPLDEEGLEQARKLGLRLAGQPWDIVCSSHLIRARQTAAIIAEQLGIDTIWQDQRIGEAGGGLIEGTTETERLEKWGPDWKLQDLGMEPNASVLARGMSFLDELVAAEKGKQILIVTHGSFIRQMLAHLLPHLPPPPPMKNTSITHLELTEGKWECPLFNCVEHLESAS</sequence>
<dbReference type="InterPro" id="IPR013078">
    <property type="entry name" value="His_Pase_superF_clade-1"/>
</dbReference>
<dbReference type="InterPro" id="IPR050275">
    <property type="entry name" value="PGM_Phosphatase"/>
</dbReference>
<name>A0A1T4N588_9BACT</name>
<feature type="binding site" evidence="2">
    <location>
        <position position="59"/>
    </location>
    <ligand>
        <name>substrate</name>
    </ligand>
</feature>
<dbReference type="PANTHER" id="PTHR48100">
    <property type="entry name" value="BROAD-SPECIFICITY PHOSPHATASE YOR283W-RELATED"/>
    <property type="match status" value="1"/>
</dbReference>
<feature type="binding site" evidence="2">
    <location>
        <begin position="9"/>
        <end position="16"/>
    </location>
    <ligand>
        <name>substrate</name>
    </ligand>
</feature>
<dbReference type="EMBL" id="FUWZ01000001">
    <property type="protein sequence ID" value="SJZ74479.1"/>
    <property type="molecule type" value="Genomic_DNA"/>
</dbReference>
<dbReference type="PANTHER" id="PTHR48100:SF1">
    <property type="entry name" value="HISTIDINE PHOSPHATASE FAMILY PROTEIN-RELATED"/>
    <property type="match status" value="1"/>
</dbReference>
<evidence type="ECO:0000256" key="2">
    <source>
        <dbReference type="PIRSR" id="PIRSR613078-2"/>
    </source>
</evidence>
<reference evidence="4" key="1">
    <citation type="submission" date="2017-02" db="EMBL/GenBank/DDBJ databases">
        <authorList>
            <person name="Varghese N."/>
            <person name="Submissions S."/>
        </authorList>
    </citation>
    <scope>NUCLEOTIDE SEQUENCE [LARGE SCALE GENOMIC DNA]</scope>
    <source>
        <strain evidence="4">DSM 22224</strain>
    </source>
</reference>
<dbReference type="CDD" id="cd07067">
    <property type="entry name" value="HP_PGM_like"/>
    <property type="match status" value="1"/>
</dbReference>
<protein>
    <submittedName>
        <fullName evidence="3">Probable phosphoglycerate mutase</fullName>
    </submittedName>
</protein>
<gene>
    <name evidence="3" type="ORF">SAMN04488128_1011438</name>
</gene>
<organism evidence="3 4">
    <name type="scientific">Chitinophaga eiseniae</name>
    <dbReference type="NCBI Taxonomy" id="634771"/>
    <lineage>
        <taxon>Bacteria</taxon>
        <taxon>Pseudomonadati</taxon>
        <taxon>Bacteroidota</taxon>
        <taxon>Chitinophagia</taxon>
        <taxon>Chitinophagales</taxon>
        <taxon>Chitinophagaceae</taxon>
        <taxon>Chitinophaga</taxon>
    </lineage>
</organism>
<feature type="active site" description="Proton donor/acceptor" evidence="1">
    <location>
        <position position="84"/>
    </location>
</feature>
<dbReference type="AlphaFoldDB" id="A0A1T4N588"/>
<dbReference type="Pfam" id="PF00300">
    <property type="entry name" value="His_Phos_1"/>
    <property type="match status" value="1"/>
</dbReference>
<evidence type="ECO:0000313" key="4">
    <source>
        <dbReference type="Proteomes" id="UP000190367"/>
    </source>
</evidence>
<evidence type="ECO:0000256" key="1">
    <source>
        <dbReference type="PIRSR" id="PIRSR613078-1"/>
    </source>
</evidence>
<accession>A0A1T4N588</accession>
<dbReference type="STRING" id="634771.SAMN04488128_1011438"/>
<dbReference type="SUPFAM" id="SSF53254">
    <property type="entry name" value="Phosphoglycerate mutase-like"/>
    <property type="match status" value="1"/>
</dbReference>
<dbReference type="RefSeq" id="WP_235021475.1">
    <property type="nucleotide sequence ID" value="NZ_FUWZ01000001.1"/>
</dbReference>
<dbReference type="Proteomes" id="UP000190367">
    <property type="component" value="Unassembled WGS sequence"/>
</dbReference>
<dbReference type="GO" id="GO:0016791">
    <property type="term" value="F:phosphatase activity"/>
    <property type="evidence" value="ECO:0007669"/>
    <property type="project" value="TreeGrafter"/>
</dbReference>
<dbReference type="SMART" id="SM00855">
    <property type="entry name" value="PGAM"/>
    <property type="match status" value="1"/>
</dbReference>
<dbReference type="GO" id="GO:0005737">
    <property type="term" value="C:cytoplasm"/>
    <property type="evidence" value="ECO:0007669"/>
    <property type="project" value="TreeGrafter"/>
</dbReference>